<keyword evidence="1" id="KW-0732">Signal</keyword>
<name>A0A7W9BKE2_9RHOB</name>
<dbReference type="AlphaFoldDB" id="A0A7W9BKE2"/>
<proteinExistence type="predicted"/>
<protein>
    <submittedName>
        <fullName evidence="2">Uncharacterized protein</fullName>
    </submittedName>
</protein>
<feature type="chain" id="PRO_5031173585" evidence="1">
    <location>
        <begin position="21"/>
        <end position="114"/>
    </location>
</feature>
<organism evidence="2 3">
    <name type="scientific">Yoonia ponticola</name>
    <dbReference type="NCBI Taxonomy" id="1524255"/>
    <lineage>
        <taxon>Bacteria</taxon>
        <taxon>Pseudomonadati</taxon>
        <taxon>Pseudomonadota</taxon>
        <taxon>Alphaproteobacteria</taxon>
        <taxon>Rhodobacterales</taxon>
        <taxon>Paracoccaceae</taxon>
        <taxon>Yoonia</taxon>
    </lineage>
</organism>
<comment type="caution">
    <text evidence="2">The sequence shown here is derived from an EMBL/GenBank/DDBJ whole genome shotgun (WGS) entry which is preliminary data.</text>
</comment>
<sequence length="114" mass="12285">MKTAFLIALLPAIIATQLTAQEAQVTETRVEGAATFDHSVTGMTGDGETLSFTVVSVPTTVTYTRISGDPLTVADSVALEPNAYLCDGPEMRNQRAVVNDDRIIFTYDCLRADK</sequence>
<evidence type="ECO:0000313" key="3">
    <source>
        <dbReference type="Proteomes" id="UP000535415"/>
    </source>
</evidence>
<dbReference type="EMBL" id="JACIJM010000004">
    <property type="protein sequence ID" value="MBB5722163.1"/>
    <property type="molecule type" value="Genomic_DNA"/>
</dbReference>
<gene>
    <name evidence="2" type="ORF">FHS72_001787</name>
</gene>
<evidence type="ECO:0000256" key="1">
    <source>
        <dbReference type="SAM" id="SignalP"/>
    </source>
</evidence>
<accession>A0A7W9BKE2</accession>
<dbReference type="Proteomes" id="UP000535415">
    <property type="component" value="Unassembled WGS sequence"/>
</dbReference>
<reference evidence="2 3" key="1">
    <citation type="submission" date="2020-08" db="EMBL/GenBank/DDBJ databases">
        <title>Genomic Encyclopedia of Type Strains, Phase IV (KMG-IV): sequencing the most valuable type-strain genomes for metagenomic binning, comparative biology and taxonomic classification.</title>
        <authorList>
            <person name="Goeker M."/>
        </authorList>
    </citation>
    <scope>NUCLEOTIDE SEQUENCE [LARGE SCALE GENOMIC DNA]</scope>
    <source>
        <strain evidence="2 3">DSM 101064</strain>
    </source>
</reference>
<feature type="signal peptide" evidence="1">
    <location>
        <begin position="1"/>
        <end position="20"/>
    </location>
</feature>
<dbReference type="RefSeq" id="WP_183528159.1">
    <property type="nucleotide sequence ID" value="NZ_JACIJM010000004.1"/>
</dbReference>
<keyword evidence="3" id="KW-1185">Reference proteome</keyword>
<evidence type="ECO:0000313" key="2">
    <source>
        <dbReference type="EMBL" id="MBB5722163.1"/>
    </source>
</evidence>